<accession>A0A430AVD7</accession>
<reference evidence="2 3" key="1">
    <citation type="submission" date="2017-05" db="EMBL/GenBank/DDBJ databases">
        <title>Vagococcus spp. assemblies.</title>
        <authorList>
            <person name="Gulvik C.A."/>
        </authorList>
    </citation>
    <scope>NUCLEOTIDE SEQUENCE [LARGE SCALE GENOMIC DNA]</scope>
    <source>
        <strain evidence="2 3">SS1714</strain>
    </source>
</reference>
<gene>
    <name evidence="2" type="ORF">CBF28_11660</name>
</gene>
<keyword evidence="1" id="KW-1133">Transmembrane helix</keyword>
<proteinExistence type="predicted"/>
<dbReference type="EMBL" id="NGKB01000012">
    <property type="protein sequence ID" value="RSU12021.1"/>
    <property type="molecule type" value="Genomic_DNA"/>
</dbReference>
<keyword evidence="3" id="KW-1185">Reference proteome</keyword>
<protein>
    <recommendedName>
        <fullName evidence="4">SdpI family protein</fullName>
    </recommendedName>
</protein>
<organism evidence="2 3">
    <name type="scientific">Vagococcus carniphilus</name>
    <dbReference type="NCBI Taxonomy" id="218144"/>
    <lineage>
        <taxon>Bacteria</taxon>
        <taxon>Bacillati</taxon>
        <taxon>Bacillota</taxon>
        <taxon>Bacilli</taxon>
        <taxon>Lactobacillales</taxon>
        <taxon>Enterococcaceae</taxon>
        <taxon>Vagococcus</taxon>
    </lineage>
</organism>
<evidence type="ECO:0000313" key="3">
    <source>
        <dbReference type="Proteomes" id="UP000288028"/>
    </source>
</evidence>
<dbReference type="Proteomes" id="UP000288028">
    <property type="component" value="Unassembled WGS sequence"/>
</dbReference>
<dbReference type="GeneID" id="95579237"/>
<evidence type="ECO:0008006" key="4">
    <source>
        <dbReference type="Google" id="ProtNLM"/>
    </source>
</evidence>
<sequence length="110" mass="13001">MRVLFGSLAVVFLFGSIPKFKPDTAGYDITTFFRKNKKEYNNFTNKLRGTFSLVLVILFLLLFLSSFIFEYPNNETVVTRTFFFVLFVAIIFSIIVEIQWYKTQKNNRKK</sequence>
<feature type="transmembrane region" description="Helical" evidence="1">
    <location>
        <begin position="81"/>
        <end position="101"/>
    </location>
</feature>
<keyword evidence="1" id="KW-0812">Transmembrane</keyword>
<keyword evidence="1" id="KW-0472">Membrane</keyword>
<dbReference type="RefSeq" id="WP_126795467.1">
    <property type="nucleotide sequence ID" value="NZ_CP060720.1"/>
</dbReference>
<name>A0A430AVD7_9ENTE</name>
<dbReference type="AlphaFoldDB" id="A0A430AVD7"/>
<evidence type="ECO:0000313" key="2">
    <source>
        <dbReference type="EMBL" id="RSU12021.1"/>
    </source>
</evidence>
<feature type="transmembrane region" description="Helical" evidence="1">
    <location>
        <begin position="50"/>
        <end position="69"/>
    </location>
</feature>
<comment type="caution">
    <text evidence="2">The sequence shown here is derived from an EMBL/GenBank/DDBJ whole genome shotgun (WGS) entry which is preliminary data.</text>
</comment>
<dbReference type="OrthoDB" id="9966119at2"/>
<evidence type="ECO:0000256" key="1">
    <source>
        <dbReference type="SAM" id="Phobius"/>
    </source>
</evidence>